<dbReference type="AlphaFoldDB" id="A0A4V1IQS5"/>
<accession>A0A4V1IQS5</accession>
<name>A0A4V1IQS5_9FUNG</name>
<feature type="compositionally biased region" description="Basic and acidic residues" evidence="1">
    <location>
        <begin position="298"/>
        <end position="307"/>
    </location>
</feature>
<organism evidence="2 3">
    <name type="scientific">Blyttiomyces helicus</name>
    <dbReference type="NCBI Taxonomy" id="388810"/>
    <lineage>
        <taxon>Eukaryota</taxon>
        <taxon>Fungi</taxon>
        <taxon>Fungi incertae sedis</taxon>
        <taxon>Chytridiomycota</taxon>
        <taxon>Chytridiomycota incertae sedis</taxon>
        <taxon>Chytridiomycetes</taxon>
        <taxon>Chytridiomycetes incertae sedis</taxon>
        <taxon>Blyttiomyces</taxon>
    </lineage>
</organism>
<reference evidence="3" key="1">
    <citation type="journal article" date="2018" name="Nat. Microbiol.">
        <title>Leveraging single-cell genomics to expand the fungal tree of life.</title>
        <authorList>
            <person name="Ahrendt S.R."/>
            <person name="Quandt C.A."/>
            <person name="Ciobanu D."/>
            <person name="Clum A."/>
            <person name="Salamov A."/>
            <person name="Andreopoulos B."/>
            <person name="Cheng J.F."/>
            <person name="Woyke T."/>
            <person name="Pelin A."/>
            <person name="Henrissat B."/>
            <person name="Reynolds N.K."/>
            <person name="Benny G.L."/>
            <person name="Smith M.E."/>
            <person name="James T.Y."/>
            <person name="Grigoriev I.V."/>
        </authorList>
    </citation>
    <scope>NUCLEOTIDE SEQUENCE [LARGE SCALE GENOMIC DNA]</scope>
</reference>
<sequence>MTTTHPASPYWAEYLPARHTDSLFHTRPPPARRRPTSATTTTAPRKTKLPTSTLIPPQILTLRRVPARATPLAAEVLRRVGRGSLAGRVRFRSPLANEGRHANRPFIANKPTLVGTPAIFDRSVRFHVPDQHDDDDDEKPARGLMAIRHAIVKAFGRVCGRRNVPRDMPDTAFVRLRDSRVVARERLDAKVPPLSPVREPIIVLLYNPDLDKVASAPATIAPVAAPVVIAPPLATPAPANDWDLTPSQLMARLCSPPPQPSPPAEPQRSIFARFVPRRAPSTSQGSSADTVAVTSAGDLRDRGEEANKSNPSRKWSTRLMGLFQGEGHG</sequence>
<gene>
    <name evidence="2" type="ORF">BDK51DRAFT_48481</name>
</gene>
<proteinExistence type="predicted"/>
<feature type="region of interest" description="Disordered" evidence="1">
    <location>
        <begin position="21"/>
        <end position="51"/>
    </location>
</feature>
<dbReference type="Proteomes" id="UP000269721">
    <property type="component" value="Unassembled WGS sequence"/>
</dbReference>
<evidence type="ECO:0000313" key="3">
    <source>
        <dbReference type="Proteomes" id="UP000269721"/>
    </source>
</evidence>
<protein>
    <submittedName>
        <fullName evidence="2">Uncharacterized protein</fullName>
    </submittedName>
</protein>
<keyword evidence="3" id="KW-1185">Reference proteome</keyword>
<evidence type="ECO:0000313" key="2">
    <source>
        <dbReference type="EMBL" id="RKO87577.1"/>
    </source>
</evidence>
<feature type="region of interest" description="Disordered" evidence="1">
    <location>
        <begin position="275"/>
        <end position="329"/>
    </location>
</feature>
<dbReference type="EMBL" id="KZ997318">
    <property type="protein sequence ID" value="RKO87577.1"/>
    <property type="molecule type" value="Genomic_DNA"/>
</dbReference>
<feature type="compositionally biased region" description="Polar residues" evidence="1">
    <location>
        <begin position="280"/>
        <end position="293"/>
    </location>
</feature>
<evidence type="ECO:0000256" key="1">
    <source>
        <dbReference type="SAM" id="MobiDB-lite"/>
    </source>
</evidence>